<evidence type="ECO:0000256" key="1">
    <source>
        <dbReference type="ARBA" id="ARBA00023002"/>
    </source>
</evidence>
<keyword evidence="2" id="KW-0457">Lysine biosynthesis</keyword>
<dbReference type="SUPFAM" id="SSF51735">
    <property type="entry name" value="NAD(P)-binding Rossmann-fold domains"/>
    <property type="match status" value="1"/>
</dbReference>
<gene>
    <name evidence="4" type="primary">LYS3_2</name>
    <name evidence="4" type="ORF">HETSPECPRED_000427</name>
</gene>
<organism evidence="4 5">
    <name type="scientific">Heterodermia speciosa</name>
    <dbReference type="NCBI Taxonomy" id="116794"/>
    <lineage>
        <taxon>Eukaryota</taxon>
        <taxon>Fungi</taxon>
        <taxon>Dikarya</taxon>
        <taxon>Ascomycota</taxon>
        <taxon>Pezizomycotina</taxon>
        <taxon>Lecanoromycetes</taxon>
        <taxon>OSLEUM clade</taxon>
        <taxon>Lecanoromycetidae</taxon>
        <taxon>Caliciales</taxon>
        <taxon>Physciaceae</taxon>
        <taxon>Heterodermia</taxon>
    </lineage>
</organism>
<comment type="caution">
    <text evidence="4">The sequence shown here is derived from an EMBL/GenBank/DDBJ whole genome shotgun (WGS) entry which is preliminary data.</text>
</comment>
<feature type="domain" description="Saccharopine dehydrogenase NADP binding" evidence="3">
    <location>
        <begin position="8"/>
        <end position="71"/>
    </location>
</feature>
<dbReference type="InterPro" id="IPR005097">
    <property type="entry name" value="Sacchrp_dh_NADP-bd"/>
</dbReference>
<dbReference type="InterPro" id="IPR036291">
    <property type="entry name" value="NAD(P)-bd_dom_sf"/>
</dbReference>
<dbReference type="InterPro" id="IPR051168">
    <property type="entry name" value="AASS"/>
</dbReference>
<dbReference type="Proteomes" id="UP000664521">
    <property type="component" value="Unassembled WGS sequence"/>
</dbReference>
<dbReference type="EMBL" id="CAJPDS010000010">
    <property type="protein sequence ID" value="CAF9911725.1"/>
    <property type="molecule type" value="Genomic_DNA"/>
</dbReference>
<dbReference type="Gene3D" id="3.40.50.720">
    <property type="entry name" value="NAD(P)-binding Rossmann-like Domain"/>
    <property type="match status" value="1"/>
</dbReference>
<keyword evidence="5" id="KW-1185">Reference proteome</keyword>
<evidence type="ECO:0000313" key="5">
    <source>
        <dbReference type="Proteomes" id="UP000664521"/>
    </source>
</evidence>
<dbReference type="PANTHER" id="PTHR11133:SF22">
    <property type="entry name" value="ALPHA-AMINOADIPIC SEMIALDEHYDE SYNTHASE, MITOCHONDRIAL"/>
    <property type="match status" value="1"/>
</dbReference>
<evidence type="ECO:0000259" key="3">
    <source>
        <dbReference type="Pfam" id="PF03435"/>
    </source>
</evidence>
<dbReference type="Pfam" id="PF03435">
    <property type="entry name" value="Sacchrp_dh_NADP"/>
    <property type="match status" value="1"/>
</dbReference>
<dbReference type="GO" id="GO:0004753">
    <property type="term" value="F:saccharopine dehydrogenase activity"/>
    <property type="evidence" value="ECO:0007669"/>
    <property type="project" value="TreeGrafter"/>
</dbReference>
<reference evidence="4" key="1">
    <citation type="submission" date="2021-03" db="EMBL/GenBank/DDBJ databases">
        <authorList>
            <person name="Tagirdzhanova G."/>
        </authorList>
    </citation>
    <scope>NUCLEOTIDE SEQUENCE</scope>
</reference>
<evidence type="ECO:0000313" key="4">
    <source>
        <dbReference type="EMBL" id="CAF9911725.1"/>
    </source>
</evidence>
<sequence length="73" mass="7619">MAPTKKALLLGSGFVTKPTLQLLSDASIEVTVACRTLENAQKLCEGCENAKAISLDVNNSEALDAEVAKVDGL</sequence>
<evidence type="ECO:0000256" key="2">
    <source>
        <dbReference type="ARBA" id="ARBA00023154"/>
    </source>
</evidence>
<accession>A0A8H3I8U7</accession>
<dbReference type="PANTHER" id="PTHR11133">
    <property type="entry name" value="SACCHAROPINE DEHYDROGENASE"/>
    <property type="match status" value="1"/>
</dbReference>
<dbReference type="GO" id="GO:0005737">
    <property type="term" value="C:cytoplasm"/>
    <property type="evidence" value="ECO:0007669"/>
    <property type="project" value="TreeGrafter"/>
</dbReference>
<keyword evidence="1" id="KW-0560">Oxidoreductase</keyword>
<dbReference type="OrthoDB" id="10059875at2759"/>
<protein>
    <submittedName>
        <fullName evidence="4">Saccharopine dehydrogenase [NADP(+), L-glutamate-forming]</fullName>
    </submittedName>
</protein>
<dbReference type="AlphaFoldDB" id="A0A8H3I8U7"/>
<dbReference type="GO" id="GO:0019878">
    <property type="term" value="P:lysine biosynthetic process via aminoadipic acid"/>
    <property type="evidence" value="ECO:0007669"/>
    <property type="project" value="TreeGrafter"/>
</dbReference>
<name>A0A8H3I8U7_9LECA</name>
<proteinExistence type="predicted"/>
<keyword evidence="2" id="KW-0028">Amino-acid biosynthesis</keyword>